<evidence type="ECO:0000313" key="1">
    <source>
        <dbReference type="Proteomes" id="UP000887576"/>
    </source>
</evidence>
<dbReference type="WBParaSite" id="JU765_v2.g15217.t1">
    <property type="protein sequence ID" value="JU765_v2.g15217.t1"/>
    <property type="gene ID" value="JU765_v2.g15217"/>
</dbReference>
<reference evidence="2" key="1">
    <citation type="submission" date="2022-11" db="UniProtKB">
        <authorList>
            <consortium name="WormBaseParasite"/>
        </authorList>
    </citation>
    <scope>IDENTIFICATION</scope>
</reference>
<dbReference type="Proteomes" id="UP000887576">
    <property type="component" value="Unplaced"/>
</dbReference>
<evidence type="ECO:0000313" key="2">
    <source>
        <dbReference type="WBParaSite" id="JU765_v2.g15217.t1"/>
    </source>
</evidence>
<accession>A0AC34QDD0</accession>
<organism evidence="1 2">
    <name type="scientific">Panagrolaimus sp. JU765</name>
    <dbReference type="NCBI Taxonomy" id="591449"/>
    <lineage>
        <taxon>Eukaryota</taxon>
        <taxon>Metazoa</taxon>
        <taxon>Ecdysozoa</taxon>
        <taxon>Nematoda</taxon>
        <taxon>Chromadorea</taxon>
        <taxon>Rhabditida</taxon>
        <taxon>Tylenchina</taxon>
        <taxon>Panagrolaimomorpha</taxon>
        <taxon>Panagrolaimoidea</taxon>
        <taxon>Panagrolaimidae</taxon>
        <taxon>Panagrolaimus</taxon>
    </lineage>
</organism>
<name>A0AC34QDD0_9BILA</name>
<proteinExistence type="predicted"/>
<protein>
    <submittedName>
        <fullName evidence="2">BPTI/Kunitz inhibitor domain-containing protein</fullName>
    </submittedName>
</protein>
<sequence length="210" mass="23777">MKDSNGKRMKCGINDPKQCPKDYYCHIGETDGMCCLGSGINDRCLLAINVGQGKSLLKRFYYNNVAKRCIEFVYKGSKGNENNFLSYNDCKKSCMRWSNPCPVLFDYGERKECSPLNNLCDKGEWCHIGSTKETTACCPGAISNPCQQPLEIGVGNDNLTRWYADPNDKSCSRECKSFTYKGTKGNQNNFLSKTACEEKCKREENFLEEF</sequence>